<dbReference type="EMBL" id="JAGSNF010000020">
    <property type="protein sequence ID" value="MBR7744464.1"/>
    <property type="molecule type" value="Genomic_DNA"/>
</dbReference>
<evidence type="ECO:0000256" key="1">
    <source>
        <dbReference type="ARBA" id="ARBA00009353"/>
    </source>
</evidence>
<dbReference type="AlphaFoldDB" id="A0A941D996"/>
<sequence>DEVVRLVRREPSGPDEVRWDPSSRHLDPAVLDGVDAVVNLAGAGVGDKRWTPSYKREILASRVDSTTAVAEAVAACDHPVRLVSGSAVGVYGDRGDEELTEASAPADTFLADVVLAWEAATQPAVDAGASVAFARTGLVLTADGGALQPLVRLGRFGLAGPLGSGRQYWPWITLEDEVRALVHLLDHPEVTGPVNLTAPAPVPQKEVAAAVGRALGRPAVLPAPSFALHLAVGEFAGEILASQRIVGVALQESGFGFTHADVDAAVRALV</sequence>
<comment type="similarity">
    <text evidence="1">Belongs to the NAD(P)-dependent epimerase/dehydratase family. SDR39U1 subfamily.</text>
</comment>
<organism evidence="4 5">
    <name type="scientific">Phycicoccus avicenniae</name>
    <dbReference type="NCBI Taxonomy" id="2828860"/>
    <lineage>
        <taxon>Bacteria</taxon>
        <taxon>Bacillati</taxon>
        <taxon>Actinomycetota</taxon>
        <taxon>Actinomycetes</taxon>
        <taxon>Micrococcales</taxon>
        <taxon>Intrasporangiaceae</taxon>
        <taxon>Phycicoccus</taxon>
    </lineage>
</organism>
<evidence type="ECO:0000259" key="2">
    <source>
        <dbReference type="Pfam" id="PF01370"/>
    </source>
</evidence>
<feature type="domain" description="NAD-dependent epimerase/dehydratase" evidence="2">
    <location>
        <begin position="30"/>
        <end position="190"/>
    </location>
</feature>
<dbReference type="InterPro" id="IPR036291">
    <property type="entry name" value="NAD(P)-bd_dom_sf"/>
</dbReference>
<dbReference type="Proteomes" id="UP000677016">
    <property type="component" value="Unassembled WGS sequence"/>
</dbReference>
<evidence type="ECO:0000259" key="3">
    <source>
        <dbReference type="Pfam" id="PF08338"/>
    </source>
</evidence>
<name>A0A941D996_9MICO</name>
<dbReference type="SUPFAM" id="SSF51735">
    <property type="entry name" value="NAD(P)-binding Rossmann-fold domains"/>
    <property type="match status" value="1"/>
</dbReference>
<evidence type="ECO:0000313" key="5">
    <source>
        <dbReference type="Proteomes" id="UP000677016"/>
    </source>
</evidence>
<feature type="domain" description="DUF1731" evidence="3">
    <location>
        <begin position="223"/>
        <end position="269"/>
    </location>
</feature>
<dbReference type="Pfam" id="PF08338">
    <property type="entry name" value="DUF1731"/>
    <property type="match status" value="1"/>
</dbReference>
<keyword evidence="5" id="KW-1185">Reference proteome</keyword>
<proteinExistence type="inferred from homology"/>
<accession>A0A941D996</accession>
<dbReference type="InterPro" id="IPR001509">
    <property type="entry name" value="Epimerase_deHydtase"/>
</dbReference>
<feature type="non-terminal residue" evidence="4">
    <location>
        <position position="1"/>
    </location>
</feature>
<dbReference type="Pfam" id="PF01370">
    <property type="entry name" value="Epimerase"/>
    <property type="match status" value="1"/>
</dbReference>
<dbReference type="PANTHER" id="PTHR11092">
    <property type="entry name" value="SUGAR NUCLEOTIDE EPIMERASE RELATED"/>
    <property type="match status" value="1"/>
</dbReference>
<protein>
    <submittedName>
        <fullName evidence="4">TIGR01777 family oxidoreductase</fullName>
    </submittedName>
</protein>
<dbReference type="RefSeq" id="WP_211603983.1">
    <property type="nucleotide sequence ID" value="NZ_JAGSNF010000020.1"/>
</dbReference>
<dbReference type="Gene3D" id="3.40.50.720">
    <property type="entry name" value="NAD(P)-binding Rossmann-like Domain"/>
    <property type="match status" value="1"/>
</dbReference>
<reference evidence="4" key="1">
    <citation type="submission" date="2021-04" db="EMBL/GenBank/DDBJ databases">
        <title>Phycicoccus avicenniae sp. nov., a novel endophytic actinomycetes isolated from branch of Avicennia mariana.</title>
        <authorList>
            <person name="Tuo L."/>
        </authorList>
    </citation>
    <scope>NUCLEOTIDE SEQUENCE</scope>
    <source>
        <strain evidence="4">BSK3Z-2</strain>
    </source>
</reference>
<dbReference type="PANTHER" id="PTHR11092:SF0">
    <property type="entry name" value="EPIMERASE FAMILY PROTEIN SDR39U1"/>
    <property type="match status" value="1"/>
</dbReference>
<dbReference type="NCBIfam" id="TIGR01777">
    <property type="entry name" value="yfcH"/>
    <property type="match status" value="1"/>
</dbReference>
<dbReference type="InterPro" id="IPR010099">
    <property type="entry name" value="SDR39U1"/>
</dbReference>
<comment type="caution">
    <text evidence="4">The sequence shown here is derived from an EMBL/GenBank/DDBJ whole genome shotgun (WGS) entry which is preliminary data.</text>
</comment>
<evidence type="ECO:0000313" key="4">
    <source>
        <dbReference type="EMBL" id="MBR7744464.1"/>
    </source>
</evidence>
<gene>
    <name evidence="4" type="ORF">KC207_14305</name>
</gene>
<dbReference type="InterPro" id="IPR013549">
    <property type="entry name" value="DUF1731"/>
</dbReference>